<keyword evidence="3" id="KW-0732">Signal</keyword>
<dbReference type="InterPro" id="IPR021630">
    <property type="entry name" value="Rpf1_C"/>
</dbReference>
<evidence type="ECO:0000256" key="3">
    <source>
        <dbReference type="SAM" id="SignalP"/>
    </source>
</evidence>
<gene>
    <name evidence="6" type="ORF">DF222_04050</name>
</gene>
<evidence type="ECO:0000259" key="4">
    <source>
        <dbReference type="Pfam" id="PF06737"/>
    </source>
</evidence>
<dbReference type="InterPro" id="IPR023346">
    <property type="entry name" value="Lysozyme-like_dom_sf"/>
</dbReference>
<feature type="domain" description="Resuscitation-promoting factor Rpf1 C-terminal" evidence="5">
    <location>
        <begin position="117"/>
        <end position="201"/>
    </location>
</feature>
<dbReference type="InterPro" id="IPR044905">
    <property type="entry name" value="Rpf1_C_sf"/>
</dbReference>
<evidence type="ECO:0000313" key="6">
    <source>
        <dbReference type="EMBL" id="PWC02022.1"/>
    </source>
</evidence>
<dbReference type="Gene3D" id="1.10.1200.100">
    <property type="entry name" value="conserved protein domain from corynebacterium diphtheriae"/>
    <property type="match status" value="1"/>
</dbReference>
<dbReference type="Pfam" id="PF11574">
    <property type="entry name" value="Rpf1_C"/>
    <property type="match status" value="1"/>
</dbReference>
<dbReference type="SUPFAM" id="SSF53955">
    <property type="entry name" value="Lysozyme-like"/>
    <property type="match status" value="1"/>
</dbReference>
<evidence type="ECO:0000259" key="5">
    <source>
        <dbReference type="Pfam" id="PF11574"/>
    </source>
</evidence>
<dbReference type="Pfam" id="PF06737">
    <property type="entry name" value="Transglycosylas"/>
    <property type="match status" value="1"/>
</dbReference>
<dbReference type="InterPro" id="IPR006311">
    <property type="entry name" value="TAT_signal"/>
</dbReference>
<dbReference type="Proteomes" id="UP000244989">
    <property type="component" value="Unassembled WGS sequence"/>
</dbReference>
<dbReference type="CDD" id="cd13925">
    <property type="entry name" value="RPF"/>
    <property type="match status" value="1"/>
</dbReference>
<sequence>MARHARTTASKRTAFAASAAAVGVAASLLSAPIATAAPDHAWDRLAQCESGGDWSINTGNGYHGGLQFSQSTWNAFGGGEFAPRADLASREEQIYVAEKTLAAQGWGAWPACSASLGLSYAPSERPHPHSGGTATPAASVVNEVRTAHEGNDALAVDELYNLVKDALARFGVTVPASIDKLYHQHRDNLDAFYQAARPQIDPILSSVLN</sequence>
<evidence type="ECO:0000256" key="1">
    <source>
        <dbReference type="ARBA" id="ARBA00010830"/>
    </source>
</evidence>
<evidence type="ECO:0000256" key="2">
    <source>
        <dbReference type="ARBA" id="ARBA00022801"/>
    </source>
</evidence>
<dbReference type="RefSeq" id="WP_108431973.1">
    <property type="nucleotide sequence ID" value="NZ_CP026947.1"/>
</dbReference>
<dbReference type="AlphaFoldDB" id="A0A2U1T7Q7"/>
<organism evidence="6 7">
    <name type="scientific">Corynebacterium yudongzhengii</name>
    <dbReference type="NCBI Taxonomy" id="2080740"/>
    <lineage>
        <taxon>Bacteria</taxon>
        <taxon>Bacillati</taxon>
        <taxon>Actinomycetota</taxon>
        <taxon>Actinomycetes</taxon>
        <taxon>Mycobacteriales</taxon>
        <taxon>Corynebacteriaceae</taxon>
        <taxon>Corynebacterium</taxon>
    </lineage>
</organism>
<dbReference type="OrthoDB" id="1404170at2"/>
<feature type="domain" description="Resuscitation-promoting factor core lysozyme-like" evidence="4">
    <location>
        <begin position="37"/>
        <end position="112"/>
    </location>
</feature>
<name>A0A2U1T7Q7_9CORY</name>
<comment type="similarity">
    <text evidence="1">Belongs to the transglycosylase family. Rpf subfamily.</text>
</comment>
<keyword evidence="7" id="KW-1185">Reference proteome</keyword>
<feature type="signal peptide" evidence="3">
    <location>
        <begin position="1"/>
        <end position="36"/>
    </location>
</feature>
<dbReference type="GO" id="GO:0016787">
    <property type="term" value="F:hydrolase activity"/>
    <property type="evidence" value="ECO:0007669"/>
    <property type="project" value="UniProtKB-KW"/>
</dbReference>
<protein>
    <submittedName>
        <fullName evidence="6">DUF3235 domain-containing protein</fullName>
    </submittedName>
</protein>
<comment type="caution">
    <text evidence="6">The sequence shown here is derived from an EMBL/GenBank/DDBJ whole genome shotgun (WGS) entry which is preliminary data.</text>
</comment>
<dbReference type="InterPro" id="IPR010618">
    <property type="entry name" value="RPF"/>
</dbReference>
<dbReference type="PROSITE" id="PS51318">
    <property type="entry name" value="TAT"/>
    <property type="match status" value="1"/>
</dbReference>
<dbReference type="KEGG" id="cyz:C3B44_08325"/>
<proteinExistence type="inferred from homology"/>
<dbReference type="Gene3D" id="1.10.530.10">
    <property type="match status" value="1"/>
</dbReference>
<accession>A0A2U1T7Q7</accession>
<evidence type="ECO:0000313" key="7">
    <source>
        <dbReference type="Proteomes" id="UP000244989"/>
    </source>
</evidence>
<feature type="chain" id="PRO_5015402152" evidence="3">
    <location>
        <begin position="37"/>
        <end position="209"/>
    </location>
</feature>
<keyword evidence="2" id="KW-0378">Hydrolase</keyword>
<dbReference type="EMBL" id="QEEZ01000006">
    <property type="protein sequence ID" value="PWC02022.1"/>
    <property type="molecule type" value="Genomic_DNA"/>
</dbReference>
<reference evidence="7" key="1">
    <citation type="submission" date="2018-04" db="EMBL/GenBank/DDBJ databases">
        <authorList>
            <person name="Liu S."/>
            <person name="Wang Z."/>
            <person name="Li J."/>
        </authorList>
    </citation>
    <scope>NUCLEOTIDE SEQUENCE [LARGE SCALE GENOMIC DNA]</scope>
    <source>
        <strain evidence="7">2189</strain>
    </source>
</reference>